<reference evidence="2 3" key="2">
    <citation type="journal article" date="2024" name="Int. J. Syst. Evol. Microbiol.">
        <title>Promethearchaeum syntrophicum gen. nov., sp. nov., an anaerobic, obligately syntrophic archaeon, the first isolate of the lineage 'Asgard' archaea, and proposal of the new archaeal phylum Promethearchaeota phyl. nov. and kingdom Promethearchaeati regn. nov.</title>
        <authorList>
            <person name="Imachi H."/>
            <person name="Nobu M.K."/>
            <person name="Kato S."/>
            <person name="Takaki Y."/>
            <person name="Miyazaki M."/>
            <person name="Miyata M."/>
            <person name="Ogawara M."/>
            <person name="Saito Y."/>
            <person name="Sakai S."/>
            <person name="Tahara Y.O."/>
            <person name="Takano Y."/>
            <person name="Tasumi E."/>
            <person name="Uematsu K."/>
            <person name="Yoshimura T."/>
            <person name="Itoh T."/>
            <person name="Ohkuma M."/>
            <person name="Takai K."/>
        </authorList>
    </citation>
    <scope>NUCLEOTIDE SEQUENCE [LARGE SCALE GENOMIC DNA]</scope>
    <source>
        <strain evidence="2 3">MK-D1</strain>
    </source>
</reference>
<name>A0A5B9DCC7_9ARCH</name>
<evidence type="ECO:0000313" key="3">
    <source>
        <dbReference type="Proteomes" id="UP000321408"/>
    </source>
</evidence>
<feature type="region of interest" description="Disordered" evidence="1">
    <location>
        <begin position="1"/>
        <end position="68"/>
    </location>
</feature>
<dbReference type="Gene3D" id="3.40.50.450">
    <property type="match status" value="1"/>
</dbReference>
<feature type="compositionally biased region" description="Basic and acidic residues" evidence="1">
    <location>
        <begin position="86"/>
        <end position="100"/>
    </location>
</feature>
<keyword evidence="3" id="KW-1185">Reference proteome</keyword>
<organism evidence="2 3">
    <name type="scientific">Promethearchaeum syntrophicum</name>
    <dbReference type="NCBI Taxonomy" id="2594042"/>
    <lineage>
        <taxon>Archaea</taxon>
        <taxon>Promethearchaeati</taxon>
        <taxon>Promethearchaeota</taxon>
        <taxon>Promethearchaeia</taxon>
        <taxon>Promethearchaeales</taxon>
        <taxon>Promethearchaeaceae</taxon>
        <taxon>Promethearchaeum</taxon>
    </lineage>
</organism>
<dbReference type="Proteomes" id="UP000321408">
    <property type="component" value="Chromosome"/>
</dbReference>
<feature type="compositionally biased region" description="Basic residues" evidence="1">
    <location>
        <begin position="231"/>
        <end position="289"/>
    </location>
</feature>
<feature type="compositionally biased region" description="Basic residues" evidence="1">
    <location>
        <begin position="297"/>
        <end position="309"/>
    </location>
</feature>
<feature type="compositionally biased region" description="Basic residues" evidence="1">
    <location>
        <begin position="185"/>
        <end position="216"/>
    </location>
</feature>
<gene>
    <name evidence="2" type="ORF">DSAG12_02664</name>
</gene>
<feature type="compositionally biased region" description="Basic residues" evidence="1">
    <location>
        <begin position="1"/>
        <end position="12"/>
    </location>
</feature>
<accession>A0A5B9DCC7</accession>
<feature type="compositionally biased region" description="Basic and acidic residues" evidence="1">
    <location>
        <begin position="124"/>
        <end position="143"/>
    </location>
</feature>
<dbReference type="EMBL" id="CP042905">
    <property type="protein sequence ID" value="QEE16834.1"/>
    <property type="molecule type" value="Genomic_DNA"/>
</dbReference>
<sequence>MAKKKKSKKKPLKIMVAHDNKTPGHTTKAHKFSERLDKDSKYKTIHDQKKWKKGEKTSPTETNEREKQMVKDADVVVRIVPPSSKTGEKRHEGAKREIRKAIRQQKPIIEIFEKGARNSPNRNISEKNYKKKTEVHLKPKENLETGFKQGIKDLNKKGLKLGRKSSKSRIKSSPSKTKNIENKKSKSRKSKNIKKSSNKSRQKKPSNKKRSSKSRIKSSPSKTKNIENKKSKSSKSKNIKKSSNKSRQKKPSNNKRSSKSIKKSSRFKTKIITNKKSKSTNSKNIKKNSNKTTQNKPSKRKRSSKTRKK</sequence>
<evidence type="ECO:0000256" key="1">
    <source>
        <dbReference type="SAM" id="MobiDB-lite"/>
    </source>
</evidence>
<dbReference type="KEGG" id="psyt:DSAG12_02664"/>
<evidence type="ECO:0000313" key="2">
    <source>
        <dbReference type="EMBL" id="QEE16834.1"/>
    </source>
</evidence>
<feature type="region of interest" description="Disordered" evidence="1">
    <location>
        <begin position="81"/>
        <end position="309"/>
    </location>
</feature>
<dbReference type="AlphaFoldDB" id="A0A5B9DCC7"/>
<dbReference type="RefSeq" id="WP_147663762.1">
    <property type="nucleotide sequence ID" value="NZ_CP042905.2"/>
</dbReference>
<feature type="compositionally biased region" description="Basic and acidic residues" evidence="1">
    <location>
        <begin position="31"/>
        <end position="68"/>
    </location>
</feature>
<dbReference type="GeneID" id="41330644"/>
<protein>
    <submittedName>
        <fullName evidence="2">Uncharacterized protein</fullName>
    </submittedName>
</protein>
<feature type="compositionally biased region" description="Basic residues" evidence="1">
    <location>
        <begin position="157"/>
        <end position="170"/>
    </location>
</feature>
<reference evidence="2 3" key="1">
    <citation type="journal article" date="2020" name="Nature">
        <title>Isolation of an archaeon at the prokaryote-eukaryote interface.</title>
        <authorList>
            <person name="Imachi H."/>
            <person name="Nobu M.K."/>
            <person name="Nakahara N."/>
            <person name="Morono Y."/>
            <person name="Ogawara M."/>
            <person name="Takaki Y."/>
            <person name="Takano Y."/>
            <person name="Uematsu K."/>
            <person name="Ikuta T."/>
            <person name="Ito M."/>
            <person name="Matsui Y."/>
            <person name="Miyazaki M."/>
            <person name="Murata K."/>
            <person name="Saito Y."/>
            <person name="Sakai S."/>
            <person name="Song C."/>
            <person name="Tasumi E."/>
            <person name="Yamanaka Y."/>
            <person name="Yamaguchi T."/>
            <person name="Kamagata Y."/>
            <person name="Tamaki H."/>
            <person name="Takai K."/>
        </authorList>
    </citation>
    <scope>NUCLEOTIDE SEQUENCE [LARGE SCALE GENOMIC DNA]</scope>
    <source>
        <strain evidence="2 3">MK-D1</strain>
    </source>
</reference>
<proteinExistence type="predicted"/>